<proteinExistence type="predicted"/>
<dbReference type="SUPFAM" id="SSF64288">
    <property type="entry name" value="Chorismate lyase-like"/>
    <property type="match status" value="1"/>
</dbReference>
<evidence type="ECO:0000259" key="1">
    <source>
        <dbReference type="SMART" id="SM00866"/>
    </source>
</evidence>
<name>A0A847HFP9_9CORY</name>
<protein>
    <submittedName>
        <fullName evidence="2">GntR family transcriptional regulator</fullName>
    </submittedName>
</protein>
<evidence type="ECO:0000313" key="2">
    <source>
        <dbReference type="EMBL" id="NLF92124.1"/>
    </source>
</evidence>
<dbReference type="Gene3D" id="3.40.1410.10">
    <property type="entry name" value="Chorismate lyase-like"/>
    <property type="match status" value="1"/>
</dbReference>
<comment type="caution">
    <text evidence="2">The sequence shown here is derived from an EMBL/GenBank/DDBJ whole genome shotgun (WGS) entry which is preliminary data.</text>
</comment>
<evidence type="ECO:0000313" key="3">
    <source>
        <dbReference type="Proteomes" id="UP000523614"/>
    </source>
</evidence>
<sequence>MEGLPQQLRREGLEINARVLHAGPADASSCVAAALKILAGAPVYHLVRLGSVQKTPLVIQHSFYPAALVPGLLEEDLAQSIPELLHARWNLRLTRKTEVITPGLAADEEAEALAVDRDLPLLHIRRTMLTEGGVPVEYSQDVLRPDIAHVRVVTQAQYA</sequence>
<dbReference type="InterPro" id="IPR050679">
    <property type="entry name" value="Bact_HTH_transcr_reg"/>
</dbReference>
<reference evidence="2 3" key="1">
    <citation type="journal article" date="2020" name="Biotechnol. Biofuels">
        <title>New insights from the biogas microbiome by comprehensive genome-resolved metagenomics of nearly 1600 species originating from multiple anaerobic digesters.</title>
        <authorList>
            <person name="Campanaro S."/>
            <person name="Treu L."/>
            <person name="Rodriguez-R L.M."/>
            <person name="Kovalovszki A."/>
            <person name="Ziels R.M."/>
            <person name="Maus I."/>
            <person name="Zhu X."/>
            <person name="Kougias P.G."/>
            <person name="Basile A."/>
            <person name="Luo G."/>
            <person name="Schluter A."/>
            <person name="Konstantinidis K.T."/>
            <person name="Angelidaki I."/>
        </authorList>
    </citation>
    <scope>NUCLEOTIDE SEQUENCE [LARGE SCALE GENOMIC DNA]</scope>
    <source>
        <strain evidence="2">AS06rmzACSIP_235</strain>
    </source>
</reference>
<dbReference type="Pfam" id="PF07702">
    <property type="entry name" value="UTRA"/>
    <property type="match status" value="1"/>
</dbReference>
<dbReference type="PANTHER" id="PTHR44846">
    <property type="entry name" value="MANNOSYL-D-GLYCERATE TRANSPORT/METABOLISM SYSTEM REPRESSOR MNGR-RELATED"/>
    <property type="match status" value="1"/>
</dbReference>
<dbReference type="Proteomes" id="UP000523614">
    <property type="component" value="Unassembled WGS sequence"/>
</dbReference>
<dbReference type="EMBL" id="JAAYYP010000454">
    <property type="protein sequence ID" value="NLF92124.1"/>
    <property type="molecule type" value="Genomic_DNA"/>
</dbReference>
<dbReference type="AlphaFoldDB" id="A0A847HFP9"/>
<dbReference type="InterPro" id="IPR028978">
    <property type="entry name" value="Chorismate_lyase_/UTRA_dom_sf"/>
</dbReference>
<gene>
    <name evidence="2" type="ORF">GX570_12410</name>
</gene>
<dbReference type="PANTHER" id="PTHR44846:SF1">
    <property type="entry name" value="MANNOSYL-D-GLYCERATE TRANSPORT_METABOLISM SYSTEM REPRESSOR MNGR-RELATED"/>
    <property type="match status" value="1"/>
</dbReference>
<organism evidence="2 3">
    <name type="scientific">Corynebacterium marinum</name>
    <dbReference type="NCBI Taxonomy" id="349751"/>
    <lineage>
        <taxon>Bacteria</taxon>
        <taxon>Bacillati</taxon>
        <taxon>Actinomycetota</taxon>
        <taxon>Actinomycetes</taxon>
        <taxon>Mycobacteriales</taxon>
        <taxon>Corynebacteriaceae</taxon>
        <taxon>Corynebacterium</taxon>
    </lineage>
</organism>
<accession>A0A847HFP9</accession>
<feature type="domain" description="UbiC transcription regulator-associated" evidence="1">
    <location>
        <begin position="10"/>
        <end position="149"/>
    </location>
</feature>
<dbReference type="GO" id="GO:0003677">
    <property type="term" value="F:DNA binding"/>
    <property type="evidence" value="ECO:0007669"/>
    <property type="project" value="InterPro"/>
</dbReference>
<dbReference type="SMART" id="SM00866">
    <property type="entry name" value="UTRA"/>
    <property type="match status" value="1"/>
</dbReference>
<dbReference type="GO" id="GO:0045892">
    <property type="term" value="P:negative regulation of DNA-templated transcription"/>
    <property type="evidence" value="ECO:0007669"/>
    <property type="project" value="TreeGrafter"/>
</dbReference>
<dbReference type="InterPro" id="IPR011663">
    <property type="entry name" value="UTRA"/>
</dbReference>